<dbReference type="SUPFAM" id="SSF53822">
    <property type="entry name" value="Periplasmic binding protein-like I"/>
    <property type="match status" value="1"/>
</dbReference>
<keyword evidence="2" id="KW-0238">DNA-binding</keyword>
<keyword evidence="3" id="KW-0804">Transcription</keyword>
<dbReference type="AlphaFoldDB" id="A0A8H9L1Z2"/>
<accession>A0A8H9L1Z2</accession>
<dbReference type="InterPro" id="IPR010982">
    <property type="entry name" value="Lambda_DNA-bd_dom_sf"/>
</dbReference>
<keyword evidence="6" id="KW-1185">Reference proteome</keyword>
<protein>
    <submittedName>
        <fullName evidence="5">LacI family transcriptional regulator</fullName>
    </submittedName>
</protein>
<dbReference type="InterPro" id="IPR028082">
    <property type="entry name" value="Peripla_BP_I"/>
</dbReference>
<dbReference type="PROSITE" id="PS00356">
    <property type="entry name" value="HTH_LACI_1"/>
    <property type="match status" value="1"/>
</dbReference>
<evidence type="ECO:0000259" key="4">
    <source>
        <dbReference type="PROSITE" id="PS50932"/>
    </source>
</evidence>
<sequence length="338" mass="36010">MSRPAAHRRASIADVARAAGVSVGTVSNVLNRPDRVLPGTRERVEAAIAELSFVRNGSARQLRAGTITTIGAVVLDIANPFFTDVARGIEERLDRDDYTLMVASSDDDPGREQRYLRLFEEHGVQGVIVVPATDDIEHLQAIRRRGTGVVLLDRPSPDPGISSVAVDDVRGGELAAQHLLEQGHTRIAFLNGPHTIRQCADRHEGVVKALAAAGLDPEAALTEITVTSLNAEGGEAAIRGLLESGDQPTAVFCVNDLVALGVLRTLRTENIAVPADMAVVGYDDVAFAAELSTPLTSVRQPTHELGLRAADLLLTAPDTAEHVMFQPTLVVRTSSARP</sequence>
<keyword evidence="1" id="KW-0805">Transcription regulation</keyword>
<dbReference type="RefSeq" id="WP_171104872.1">
    <property type="nucleotide sequence ID" value="NZ_BMPT01000001.1"/>
</dbReference>
<dbReference type="EMBL" id="BMPT01000001">
    <property type="protein sequence ID" value="GGM08365.1"/>
    <property type="molecule type" value="Genomic_DNA"/>
</dbReference>
<dbReference type="Pfam" id="PF00356">
    <property type="entry name" value="LacI"/>
    <property type="match status" value="1"/>
</dbReference>
<dbReference type="Gene3D" id="1.10.260.40">
    <property type="entry name" value="lambda repressor-like DNA-binding domains"/>
    <property type="match status" value="1"/>
</dbReference>
<gene>
    <name evidence="5" type="primary">lacI</name>
    <name evidence="5" type="ORF">GCM10010102_00430</name>
</gene>
<dbReference type="SMART" id="SM00354">
    <property type="entry name" value="HTH_LACI"/>
    <property type="match status" value="1"/>
</dbReference>
<name>A0A8H9L1Z2_9MICO</name>
<feature type="domain" description="HTH lacI-type" evidence="4">
    <location>
        <begin position="10"/>
        <end position="64"/>
    </location>
</feature>
<dbReference type="GO" id="GO:0003700">
    <property type="term" value="F:DNA-binding transcription factor activity"/>
    <property type="evidence" value="ECO:0007669"/>
    <property type="project" value="TreeGrafter"/>
</dbReference>
<proteinExistence type="predicted"/>
<dbReference type="Pfam" id="PF00532">
    <property type="entry name" value="Peripla_BP_1"/>
    <property type="match status" value="1"/>
</dbReference>
<dbReference type="GO" id="GO:0000976">
    <property type="term" value="F:transcription cis-regulatory region binding"/>
    <property type="evidence" value="ECO:0007669"/>
    <property type="project" value="TreeGrafter"/>
</dbReference>
<evidence type="ECO:0000256" key="2">
    <source>
        <dbReference type="ARBA" id="ARBA00023125"/>
    </source>
</evidence>
<reference evidence="5" key="2">
    <citation type="submission" date="2020-09" db="EMBL/GenBank/DDBJ databases">
        <authorList>
            <person name="Sun Q."/>
            <person name="Ohkuma M."/>
        </authorList>
    </citation>
    <scope>NUCLEOTIDE SEQUENCE</scope>
    <source>
        <strain evidence="5">JCM 3051</strain>
    </source>
</reference>
<evidence type="ECO:0000313" key="6">
    <source>
        <dbReference type="Proteomes" id="UP000655589"/>
    </source>
</evidence>
<dbReference type="PANTHER" id="PTHR30146:SF109">
    <property type="entry name" value="HTH-TYPE TRANSCRIPTIONAL REGULATOR GALS"/>
    <property type="match status" value="1"/>
</dbReference>
<dbReference type="SUPFAM" id="SSF47413">
    <property type="entry name" value="lambda repressor-like DNA-binding domains"/>
    <property type="match status" value="1"/>
</dbReference>
<organism evidence="5 6">
    <name type="scientific">Promicromonospora citrea</name>
    <dbReference type="NCBI Taxonomy" id="43677"/>
    <lineage>
        <taxon>Bacteria</taxon>
        <taxon>Bacillati</taxon>
        <taxon>Actinomycetota</taxon>
        <taxon>Actinomycetes</taxon>
        <taxon>Micrococcales</taxon>
        <taxon>Promicromonosporaceae</taxon>
        <taxon>Promicromonospora</taxon>
    </lineage>
</organism>
<dbReference type="Gene3D" id="3.40.50.2300">
    <property type="match status" value="2"/>
</dbReference>
<evidence type="ECO:0000256" key="1">
    <source>
        <dbReference type="ARBA" id="ARBA00023015"/>
    </source>
</evidence>
<dbReference type="PANTHER" id="PTHR30146">
    <property type="entry name" value="LACI-RELATED TRANSCRIPTIONAL REPRESSOR"/>
    <property type="match status" value="1"/>
</dbReference>
<dbReference type="Proteomes" id="UP000655589">
    <property type="component" value="Unassembled WGS sequence"/>
</dbReference>
<dbReference type="InterPro" id="IPR000843">
    <property type="entry name" value="HTH_LacI"/>
</dbReference>
<comment type="caution">
    <text evidence="5">The sequence shown here is derived from an EMBL/GenBank/DDBJ whole genome shotgun (WGS) entry which is preliminary data.</text>
</comment>
<dbReference type="CDD" id="cd01392">
    <property type="entry name" value="HTH_LacI"/>
    <property type="match status" value="1"/>
</dbReference>
<evidence type="ECO:0000313" key="5">
    <source>
        <dbReference type="EMBL" id="GGM08365.1"/>
    </source>
</evidence>
<dbReference type="CDD" id="cd06293">
    <property type="entry name" value="PBP1_LacI-like"/>
    <property type="match status" value="1"/>
</dbReference>
<dbReference type="InterPro" id="IPR001761">
    <property type="entry name" value="Peripla_BP/Lac1_sug-bd_dom"/>
</dbReference>
<reference evidence="5" key="1">
    <citation type="journal article" date="2014" name="Int. J. Syst. Evol. Microbiol.">
        <title>Complete genome sequence of Corynebacterium casei LMG S-19264T (=DSM 44701T), isolated from a smear-ripened cheese.</title>
        <authorList>
            <consortium name="US DOE Joint Genome Institute (JGI-PGF)"/>
            <person name="Walter F."/>
            <person name="Albersmeier A."/>
            <person name="Kalinowski J."/>
            <person name="Ruckert C."/>
        </authorList>
    </citation>
    <scope>NUCLEOTIDE SEQUENCE</scope>
    <source>
        <strain evidence="5">JCM 3051</strain>
    </source>
</reference>
<dbReference type="PROSITE" id="PS50932">
    <property type="entry name" value="HTH_LACI_2"/>
    <property type="match status" value="1"/>
</dbReference>
<evidence type="ECO:0000256" key="3">
    <source>
        <dbReference type="ARBA" id="ARBA00023163"/>
    </source>
</evidence>